<gene>
    <name evidence="8" type="ORF">DM01DRAFT_1387221</name>
</gene>
<comment type="caution">
    <text evidence="8">The sequence shown here is derived from an EMBL/GenBank/DDBJ whole genome shotgun (WGS) entry which is preliminary data.</text>
</comment>
<name>A0A1X2G2P3_9FUNG</name>
<dbReference type="InterPro" id="IPR036259">
    <property type="entry name" value="MFS_trans_sf"/>
</dbReference>
<evidence type="ECO:0000313" key="9">
    <source>
        <dbReference type="Proteomes" id="UP000242146"/>
    </source>
</evidence>
<dbReference type="Pfam" id="PF12832">
    <property type="entry name" value="MFS_1_like"/>
    <property type="match status" value="1"/>
</dbReference>
<dbReference type="AlphaFoldDB" id="A0A1X2G2P3"/>
<dbReference type="GO" id="GO:0016020">
    <property type="term" value="C:membrane"/>
    <property type="evidence" value="ECO:0007669"/>
    <property type="project" value="UniProtKB-SubCell"/>
</dbReference>
<evidence type="ECO:0000256" key="2">
    <source>
        <dbReference type="ARBA" id="ARBA00022692"/>
    </source>
</evidence>
<feature type="transmembrane region" description="Helical" evidence="6">
    <location>
        <begin position="94"/>
        <end position="117"/>
    </location>
</feature>
<dbReference type="STRING" id="101127.A0A1X2G2P3"/>
<evidence type="ECO:0000259" key="7">
    <source>
        <dbReference type="Pfam" id="PF12832"/>
    </source>
</evidence>
<feature type="transmembrane region" description="Helical" evidence="6">
    <location>
        <begin position="7"/>
        <end position="28"/>
    </location>
</feature>
<evidence type="ECO:0000256" key="1">
    <source>
        <dbReference type="ARBA" id="ARBA00004141"/>
    </source>
</evidence>
<feature type="transmembrane region" description="Helical" evidence="6">
    <location>
        <begin position="69"/>
        <end position="88"/>
    </location>
</feature>
<feature type="transmembrane region" description="Helical" evidence="6">
    <location>
        <begin position="485"/>
        <end position="508"/>
    </location>
</feature>
<dbReference type="InterPro" id="IPR024989">
    <property type="entry name" value="MFS_assoc_dom"/>
</dbReference>
<evidence type="ECO:0000256" key="6">
    <source>
        <dbReference type="SAM" id="Phobius"/>
    </source>
</evidence>
<evidence type="ECO:0000256" key="5">
    <source>
        <dbReference type="SAM" id="MobiDB-lite"/>
    </source>
</evidence>
<feature type="region of interest" description="Disordered" evidence="5">
    <location>
        <begin position="366"/>
        <end position="423"/>
    </location>
</feature>
<feature type="transmembrane region" description="Helical" evidence="6">
    <location>
        <begin position="520"/>
        <end position="542"/>
    </location>
</feature>
<dbReference type="SUPFAM" id="SSF103473">
    <property type="entry name" value="MFS general substrate transporter"/>
    <property type="match status" value="1"/>
</dbReference>
<keyword evidence="4 6" id="KW-0472">Membrane</keyword>
<feature type="transmembrane region" description="Helical" evidence="6">
    <location>
        <begin position="34"/>
        <end position="57"/>
    </location>
</feature>
<keyword evidence="2 6" id="KW-0812">Transmembrane</keyword>
<reference evidence="8 9" key="1">
    <citation type="submission" date="2016-07" db="EMBL/GenBank/DDBJ databases">
        <title>Pervasive Adenine N6-methylation of Active Genes in Fungi.</title>
        <authorList>
            <consortium name="DOE Joint Genome Institute"/>
            <person name="Mondo S.J."/>
            <person name="Dannebaum R.O."/>
            <person name="Kuo R.C."/>
            <person name="Labutti K."/>
            <person name="Haridas S."/>
            <person name="Kuo A."/>
            <person name="Salamov A."/>
            <person name="Ahrendt S.R."/>
            <person name="Lipzen A."/>
            <person name="Sullivan W."/>
            <person name="Andreopoulos W.B."/>
            <person name="Clum A."/>
            <person name="Lindquist E."/>
            <person name="Daum C."/>
            <person name="Ramamoorthy G.K."/>
            <person name="Gryganskyi A."/>
            <person name="Culley D."/>
            <person name="Magnuson J.K."/>
            <person name="James T.Y."/>
            <person name="O'Malley M.A."/>
            <person name="Stajich J.E."/>
            <person name="Spatafora J.W."/>
            <person name="Visel A."/>
            <person name="Grigoriev I.V."/>
        </authorList>
    </citation>
    <scope>NUCLEOTIDE SEQUENCE [LARGE SCALE GENOMIC DNA]</scope>
    <source>
        <strain evidence="8 9">NRRL 3301</strain>
    </source>
</reference>
<feature type="region of interest" description="Disordered" evidence="5">
    <location>
        <begin position="220"/>
        <end position="259"/>
    </location>
</feature>
<keyword evidence="9" id="KW-1185">Reference proteome</keyword>
<evidence type="ECO:0000313" key="8">
    <source>
        <dbReference type="EMBL" id="ORX43021.1"/>
    </source>
</evidence>
<feature type="transmembrane region" description="Helical" evidence="6">
    <location>
        <begin position="549"/>
        <end position="568"/>
    </location>
</feature>
<feature type="compositionally biased region" description="Pro residues" evidence="5">
    <location>
        <begin position="378"/>
        <end position="388"/>
    </location>
</feature>
<dbReference type="EMBL" id="MCGT01000059">
    <property type="protein sequence ID" value="ORX43021.1"/>
    <property type="molecule type" value="Genomic_DNA"/>
</dbReference>
<dbReference type="OrthoDB" id="2286425at2759"/>
<feature type="compositionally biased region" description="Low complexity" evidence="5">
    <location>
        <begin position="389"/>
        <end position="398"/>
    </location>
</feature>
<protein>
    <recommendedName>
        <fullName evidence="7">Major facilitator superfamily associated domain-containing protein</fullName>
    </recommendedName>
</protein>
<feature type="compositionally biased region" description="Low complexity" evidence="5">
    <location>
        <begin position="238"/>
        <end position="250"/>
    </location>
</feature>
<accession>A0A1X2G2P3</accession>
<comment type="subcellular location">
    <subcellularLocation>
        <location evidence="1">Membrane</location>
        <topology evidence="1">Multi-pass membrane protein</topology>
    </subcellularLocation>
</comment>
<organism evidence="8 9">
    <name type="scientific">Hesseltinella vesiculosa</name>
    <dbReference type="NCBI Taxonomy" id="101127"/>
    <lineage>
        <taxon>Eukaryota</taxon>
        <taxon>Fungi</taxon>
        <taxon>Fungi incertae sedis</taxon>
        <taxon>Mucoromycota</taxon>
        <taxon>Mucoromycotina</taxon>
        <taxon>Mucoromycetes</taxon>
        <taxon>Mucorales</taxon>
        <taxon>Cunninghamellaceae</taxon>
        <taxon>Hesseltinella</taxon>
    </lineage>
</organism>
<feature type="transmembrane region" description="Helical" evidence="6">
    <location>
        <begin position="574"/>
        <end position="597"/>
    </location>
</feature>
<dbReference type="Proteomes" id="UP000242146">
    <property type="component" value="Unassembled WGS sequence"/>
</dbReference>
<dbReference type="Gene3D" id="1.20.1250.20">
    <property type="entry name" value="MFS general substrate transporter like domains"/>
    <property type="match status" value="2"/>
</dbReference>
<feature type="non-terminal residue" evidence="8">
    <location>
        <position position="639"/>
    </location>
</feature>
<sequence length="639" mass="70826">MLFWTKFLTITHGVAQSVHLFLPLYFFHLLHFNYFQIAVLLTTYLTTRSIACGFWTAWVDQHATQLHGVLTSLLTALGAASLVLVLSIPPDTWIALPAAILCMMLDGWFFQPLGVLVDSVIIKILGDYKLLYESERRWGKLSLGLTAIGIGCFLDDDHDFDTLMGTMLVGCMGLFLLSLSTTVQPADPLLLGLKMENSPLETSPLLANSYYDDDELTTKASPLHHDLERQPRGSTARLKPSLKSSLSSPLYHQQQQRRSTTSLAMEDAFYSLPYDQAYPSYYHQKPYRYYHGDQLSHISEEDASMLQRMASTITPRAPSILSTNNKSLDFLLDNSTFQFCSSHPQPVVPPSPLGLAHLVLPPSNSDATLTSSSSLPSLVPPGPSPNPPCSCSSSSSAASPPPPWTSWKEHRPSLSSMATSPTTSHTSSLLDLTFMSMTLALLPLPPSDVPMVVLITWFPRFQPVGFSMHRHQPHVPDRKQSRQSLLMMISSFLFGLVTCPLALWAPLIYYDYFLLPMHTIGLLICVTCLVDVLITSALTAWLDRLTLRHLLLLSQLCLFLGLVVFAWLPVGDSWSNAACLFCCHALTTGSMQTVWLLMSYQVDLLNLANCQDRMMLRGKVSVLYSSLGPVLGSLCIGYV</sequence>
<feature type="domain" description="Major facilitator superfamily associated" evidence="7">
    <location>
        <begin position="19"/>
        <end position="182"/>
    </location>
</feature>
<evidence type="ECO:0000256" key="3">
    <source>
        <dbReference type="ARBA" id="ARBA00022989"/>
    </source>
</evidence>
<evidence type="ECO:0000256" key="4">
    <source>
        <dbReference type="ARBA" id="ARBA00023136"/>
    </source>
</evidence>
<keyword evidence="3 6" id="KW-1133">Transmembrane helix</keyword>
<proteinExistence type="predicted"/>
<feature type="compositionally biased region" description="Low complexity" evidence="5">
    <location>
        <begin position="366"/>
        <end position="377"/>
    </location>
</feature>
<feature type="transmembrane region" description="Helical" evidence="6">
    <location>
        <begin position="160"/>
        <end position="179"/>
    </location>
</feature>